<protein>
    <submittedName>
        <fullName evidence="1">Molybdate ABC transporter substrate-binding protein</fullName>
    </submittedName>
</protein>
<keyword evidence="2" id="KW-1185">Reference proteome</keyword>
<dbReference type="GO" id="GO:0015689">
    <property type="term" value="P:molybdate ion transport"/>
    <property type="evidence" value="ECO:0007669"/>
    <property type="project" value="TreeGrafter"/>
</dbReference>
<dbReference type="Gene3D" id="3.40.190.10">
    <property type="entry name" value="Periplasmic binding protein-like II"/>
    <property type="match status" value="2"/>
</dbReference>
<dbReference type="Pfam" id="PF13531">
    <property type="entry name" value="SBP_bac_11"/>
    <property type="match status" value="1"/>
</dbReference>
<dbReference type="InterPro" id="IPR050682">
    <property type="entry name" value="ModA/WtpA"/>
</dbReference>
<dbReference type="PANTHER" id="PTHR30632:SF11">
    <property type="entry name" value="BLR4797 PROTEIN"/>
    <property type="match status" value="1"/>
</dbReference>
<name>A0A158A372_9BURK</name>
<evidence type="ECO:0000313" key="1">
    <source>
        <dbReference type="EMBL" id="SAK52203.1"/>
    </source>
</evidence>
<dbReference type="AlphaFoldDB" id="A0A158A372"/>
<dbReference type="STRING" id="1777140.AWB79_01848"/>
<evidence type="ECO:0000313" key="2">
    <source>
        <dbReference type="Proteomes" id="UP000054851"/>
    </source>
</evidence>
<reference evidence="1" key="1">
    <citation type="submission" date="2016-01" db="EMBL/GenBank/DDBJ databases">
        <authorList>
            <person name="Peeters C."/>
        </authorList>
    </citation>
    <scope>NUCLEOTIDE SEQUENCE</scope>
    <source>
        <strain evidence="1">LMG 29322</strain>
    </source>
</reference>
<dbReference type="EMBL" id="FCOA02000004">
    <property type="protein sequence ID" value="SAK52203.1"/>
    <property type="molecule type" value="Genomic_DNA"/>
</dbReference>
<dbReference type="Proteomes" id="UP000054851">
    <property type="component" value="Unassembled WGS sequence"/>
</dbReference>
<proteinExistence type="predicted"/>
<dbReference type="GO" id="GO:0030973">
    <property type="term" value="F:molybdate ion binding"/>
    <property type="evidence" value="ECO:0007669"/>
    <property type="project" value="TreeGrafter"/>
</dbReference>
<organism evidence="1 2">
    <name type="scientific">Caballeronia hypogeia</name>
    <dbReference type="NCBI Taxonomy" id="1777140"/>
    <lineage>
        <taxon>Bacteria</taxon>
        <taxon>Pseudomonadati</taxon>
        <taxon>Pseudomonadota</taxon>
        <taxon>Betaproteobacteria</taxon>
        <taxon>Burkholderiales</taxon>
        <taxon>Burkholderiaceae</taxon>
        <taxon>Caballeronia</taxon>
    </lineage>
</organism>
<sequence>MHMSTTIISSMATRNLLNDLARVFEAKSDRRVAVESVGGVAALKRIEEGEAFDIVVLASNAIDKLAASGHVDATSRVRIARSGVALAVAAGAPRPRIDDEAAVREAVLAARSIGYSTGPSGVYLTRLFERWGIAERIASRIVQAPPGVAVGALIAQGEVELGFQQLSEMIGVGGIDVLGMLPPMIQTLTVFEGAICAKCTNCVNARTTDARAFLDFLCSPDADAVKAHHGMEPVR</sequence>
<dbReference type="PANTHER" id="PTHR30632">
    <property type="entry name" value="MOLYBDATE-BINDING PERIPLASMIC PROTEIN"/>
    <property type="match status" value="1"/>
</dbReference>
<dbReference type="SUPFAM" id="SSF53850">
    <property type="entry name" value="Periplasmic binding protein-like II"/>
    <property type="match status" value="1"/>
</dbReference>
<accession>A0A158A372</accession>
<gene>
    <name evidence="1" type="ORF">AWB79_01848</name>
</gene>
<comment type="caution">
    <text evidence="1">The sequence shown here is derived from an EMBL/GenBank/DDBJ whole genome shotgun (WGS) entry which is preliminary data.</text>
</comment>